<dbReference type="GeneID" id="54413277"/>
<feature type="region of interest" description="Disordered" evidence="1">
    <location>
        <begin position="158"/>
        <end position="436"/>
    </location>
</feature>
<evidence type="ECO:0000313" key="3">
    <source>
        <dbReference type="Proteomes" id="UP000799771"/>
    </source>
</evidence>
<feature type="compositionally biased region" description="Basic and acidic residues" evidence="1">
    <location>
        <begin position="219"/>
        <end position="229"/>
    </location>
</feature>
<organism evidence="2 3">
    <name type="scientific">Dothidotthia symphoricarpi CBS 119687</name>
    <dbReference type="NCBI Taxonomy" id="1392245"/>
    <lineage>
        <taxon>Eukaryota</taxon>
        <taxon>Fungi</taxon>
        <taxon>Dikarya</taxon>
        <taxon>Ascomycota</taxon>
        <taxon>Pezizomycotina</taxon>
        <taxon>Dothideomycetes</taxon>
        <taxon>Pleosporomycetidae</taxon>
        <taxon>Pleosporales</taxon>
        <taxon>Dothidotthiaceae</taxon>
        <taxon>Dothidotthia</taxon>
    </lineage>
</organism>
<feature type="region of interest" description="Disordered" evidence="1">
    <location>
        <begin position="1"/>
        <end position="133"/>
    </location>
</feature>
<reference evidence="2" key="1">
    <citation type="journal article" date="2020" name="Stud. Mycol.">
        <title>101 Dothideomycetes genomes: a test case for predicting lifestyles and emergence of pathogens.</title>
        <authorList>
            <person name="Haridas S."/>
            <person name="Albert R."/>
            <person name="Binder M."/>
            <person name="Bloem J."/>
            <person name="Labutti K."/>
            <person name="Salamov A."/>
            <person name="Andreopoulos B."/>
            <person name="Baker S."/>
            <person name="Barry K."/>
            <person name="Bills G."/>
            <person name="Bluhm B."/>
            <person name="Cannon C."/>
            <person name="Castanera R."/>
            <person name="Culley D."/>
            <person name="Daum C."/>
            <person name="Ezra D."/>
            <person name="Gonzalez J."/>
            <person name="Henrissat B."/>
            <person name="Kuo A."/>
            <person name="Liang C."/>
            <person name="Lipzen A."/>
            <person name="Lutzoni F."/>
            <person name="Magnuson J."/>
            <person name="Mondo S."/>
            <person name="Nolan M."/>
            <person name="Ohm R."/>
            <person name="Pangilinan J."/>
            <person name="Park H.-J."/>
            <person name="Ramirez L."/>
            <person name="Alfaro M."/>
            <person name="Sun H."/>
            <person name="Tritt A."/>
            <person name="Yoshinaga Y."/>
            <person name="Zwiers L.-H."/>
            <person name="Turgeon B."/>
            <person name="Goodwin S."/>
            <person name="Spatafora J."/>
            <person name="Crous P."/>
            <person name="Grigoriev I."/>
        </authorList>
    </citation>
    <scope>NUCLEOTIDE SEQUENCE</scope>
    <source>
        <strain evidence="2">CBS 119687</strain>
    </source>
</reference>
<dbReference type="OrthoDB" id="3797649at2759"/>
<evidence type="ECO:0000313" key="2">
    <source>
        <dbReference type="EMBL" id="KAF2130372.1"/>
    </source>
</evidence>
<proteinExistence type="predicted"/>
<feature type="compositionally biased region" description="Acidic residues" evidence="1">
    <location>
        <begin position="54"/>
        <end position="64"/>
    </location>
</feature>
<evidence type="ECO:0000256" key="1">
    <source>
        <dbReference type="SAM" id="MobiDB-lite"/>
    </source>
</evidence>
<feature type="compositionally biased region" description="Polar residues" evidence="1">
    <location>
        <begin position="396"/>
        <end position="407"/>
    </location>
</feature>
<dbReference type="Proteomes" id="UP000799771">
    <property type="component" value="Unassembled WGS sequence"/>
</dbReference>
<feature type="compositionally biased region" description="Basic and acidic residues" evidence="1">
    <location>
        <begin position="248"/>
        <end position="264"/>
    </location>
</feature>
<feature type="compositionally biased region" description="Polar residues" evidence="1">
    <location>
        <begin position="326"/>
        <end position="340"/>
    </location>
</feature>
<gene>
    <name evidence="2" type="ORF">P153DRAFT_430600</name>
</gene>
<name>A0A6A6AEJ5_9PLEO</name>
<dbReference type="AlphaFoldDB" id="A0A6A6AEJ5"/>
<feature type="compositionally biased region" description="Basic and acidic residues" evidence="1">
    <location>
        <begin position="347"/>
        <end position="357"/>
    </location>
</feature>
<feature type="compositionally biased region" description="Basic and acidic residues" evidence="1">
    <location>
        <begin position="158"/>
        <end position="196"/>
    </location>
</feature>
<keyword evidence="3" id="KW-1185">Reference proteome</keyword>
<dbReference type="EMBL" id="ML977504">
    <property type="protein sequence ID" value="KAF2130372.1"/>
    <property type="molecule type" value="Genomic_DNA"/>
</dbReference>
<feature type="compositionally biased region" description="Basic residues" evidence="1">
    <location>
        <begin position="69"/>
        <end position="82"/>
    </location>
</feature>
<accession>A0A6A6AEJ5</accession>
<protein>
    <submittedName>
        <fullName evidence="2">Uncharacterized protein</fullName>
    </submittedName>
</protein>
<dbReference type="RefSeq" id="XP_033524759.1">
    <property type="nucleotide sequence ID" value="XM_033672845.1"/>
</dbReference>
<sequence length="472" mass="52304">MASYFDLPPQTKAKAAATALPESERGEWTGTSLLSPQVTQLLAELDLEDRSSSDSEEGSLSEEDIQPKHSSKGTNHHGHKNKQVAISKKAAPSTHPPRKSALDSSSTSTSSQVNNLPPRPGSGAKSVGVRQPHMNRFHSLRSILFLSKIEQNLMEVKREDRVREEAASEWKNQHDQRQIGKPKTPEKELTPKDGLSRRITTRIRRMTSRDVPTMGQIREGVDDRLDGRESTASSDNEDEQTSPILNRRNSDEGSIDHSDLDDLMRWVSRQDPPSDGEVRKRENLNSAENHGAHESLGDSDVDELVQWASRKSDPEGKEQPLPGYSDASTESDSEAINGSSNDEDADELVRWISRREGPNAGPARQKALPKPVYLDEDSEVSQSDRSMSRHDGKNGGSNLLSKRVASTHQDDDSPGSPRGRPIERSSPNKLDHNLTDDDVNGLVQWVSRKDSNQQNTLEDDARVLALQHQGNE</sequence>
<feature type="compositionally biased region" description="Polar residues" evidence="1">
    <location>
        <begin position="29"/>
        <end position="40"/>
    </location>
</feature>